<dbReference type="InterPro" id="IPR002197">
    <property type="entry name" value="HTH_Fis"/>
</dbReference>
<keyword evidence="4" id="KW-0804">Transcription</keyword>
<comment type="caution">
    <text evidence="6">The sequence shown here is derived from an EMBL/GenBank/DDBJ whole genome shotgun (WGS) entry which is preliminary data.</text>
</comment>
<keyword evidence="3" id="KW-0805">Transcription regulation</keyword>
<feature type="domain" description="Sigma-54 factor interaction" evidence="5">
    <location>
        <begin position="74"/>
        <end position="303"/>
    </location>
</feature>
<reference evidence="6" key="1">
    <citation type="submission" date="2019-03" db="EMBL/GenBank/DDBJ databases">
        <title>Lake Tanganyika Metagenome-Assembled Genomes (MAGs).</title>
        <authorList>
            <person name="Tran P."/>
        </authorList>
    </citation>
    <scope>NUCLEOTIDE SEQUENCE</scope>
    <source>
        <strain evidence="6">K_DeepCast_65m_m2_066</strain>
    </source>
</reference>
<evidence type="ECO:0000313" key="7">
    <source>
        <dbReference type="Proteomes" id="UP000712673"/>
    </source>
</evidence>
<dbReference type="Proteomes" id="UP000712673">
    <property type="component" value="Unassembled WGS sequence"/>
</dbReference>
<dbReference type="GO" id="GO:0005524">
    <property type="term" value="F:ATP binding"/>
    <property type="evidence" value="ECO:0007669"/>
    <property type="project" value="UniProtKB-KW"/>
</dbReference>
<keyword evidence="1" id="KW-0547">Nucleotide-binding</keyword>
<proteinExistence type="predicted"/>
<evidence type="ECO:0000259" key="5">
    <source>
        <dbReference type="PROSITE" id="PS50045"/>
    </source>
</evidence>
<dbReference type="InterPro" id="IPR058031">
    <property type="entry name" value="AAA_lid_NorR"/>
</dbReference>
<dbReference type="PANTHER" id="PTHR32071">
    <property type="entry name" value="TRANSCRIPTIONAL REGULATORY PROTEIN"/>
    <property type="match status" value="1"/>
</dbReference>
<evidence type="ECO:0000313" key="6">
    <source>
        <dbReference type="EMBL" id="MBM3226137.1"/>
    </source>
</evidence>
<keyword evidence="2" id="KW-0067">ATP-binding</keyword>
<dbReference type="InterPro" id="IPR003593">
    <property type="entry name" value="AAA+_ATPase"/>
</dbReference>
<dbReference type="CDD" id="cd00009">
    <property type="entry name" value="AAA"/>
    <property type="match status" value="1"/>
</dbReference>
<evidence type="ECO:0000256" key="4">
    <source>
        <dbReference type="ARBA" id="ARBA00023163"/>
    </source>
</evidence>
<dbReference type="Pfam" id="PF25601">
    <property type="entry name" value="AAA_lid_14"/>
    <property type="match status" value="1"/>
</dbReference>
<dbReference type="InterPro" id="IPR027417">
    <property type="entry name" value="P-loop_NTPase"/>
</dbReference>
<dbReference type="PROSITE" id="PS50045">
    <property type="entry name" value="SIGMA54_INTERACT_4"/>
    <property type="match status" value="1"/>
</dbReference>
<dbReference type="InterPro" id="IPR025662">
    <property type="entry name" value="Sigma_54_int_dom_ATP-bd_1"/>
</dbReference>
<dbReference type="PROSITE" id="PS00675">
    <property type="entry name" value="SIGMA54_INTERACT_1"/>
    <property type="match status" value="1"/>
</dbReference>
<dbReference type="Gene3D" id="1.10.8.60">
    <property type="match status" value="1"/>
</dbReference>
<dbReference type="Pfam" id="PF00158">
    <property type="entry name" value="Sigma54_activat"/>
    <property type="match status" value="1"/>
</dbReference>
<dbReference type="GO" id="GO:0043565">
    <property type="term" value="F:sequence-specific DNA binding"/>
    <property type="evidence" value="ECO:0007669"/>
    <property type="project" value="InterPro"/>
</dbReference>
<dbReference type="Gene3D" id="1.10.10.60">
    <property type="entry name" value="Homeodomain-like"/>
    <property type="match status" value="1"/>
</dbReference>
<dbReference type="SMART" id="SM00382">
    <property type="entry name" value="AAA"/>
    <property type="match status" value="1"/>
</dbReference>
<dbReference type="InterPro" id="IPR009057">
    <property type="entry name" value="Homeodomain-like_sf"/>
</dbReference>
<sequence>MAVAEVLRSGIPVHEHRLTFFDQRGVERTLVLQAGLRPGASGPQQRLLALRLEELLERSRAAEDVPPPRSMPGLLGQAPAFVRMLHKIELYGPTDAPVLITGETGTGKELVARALHACSKRHQKPFVAVNCAALSEELLESELFGHEKGAFTSAIRAHRGRFERAHSGTLFLDEIGDMPIRLQVKLLRVLEAGVIERVGGEREIPVDVRLEAATNVPLELAVQRGAFRADLYHRLAVLRVHLPPLRQRQEDIPLLVAHFLQLLNEKYQRHVRRVTPDALDLLATYAWPGNIRELRNVLERVYVETIGEAIGRKAFDEWVEERSQFAPGAWDIEARQATRAERPVLIPPYTDTYRVLPPRLPAGSAVQPTIDVAPNAFTYLEHQTPPPSQSLAMTLQPVPQEITVEHLVQAYHHAAGNLTRAAHLLGVHRATLYRRMQALGMTREDLAAMPITAPQTS</sequence>
<dbReference type="SUPFAM" id="SSF46689">
    <property type="entry name" value="Homeodomain-like"/>
    <property type="match status" value="1"/>
</dbReference>
<dbReference type="Pfam" id="PF02954">
    <property type="entry name" value="HTH_8"/>
    <property type="match status" value="1"/>
</dbReference>
<dbReference type="InterPro" id="IPR002078">
    <property type="entry name" value="Sigma_54_int"/>
</dbReference>
<dbReference type="PROSITE" id="PS00688">
    <property type="entry name" value="SIGMA54_INTERACT_3"/>
    <property type="match status" value="1"/>
</dbReference>
<dbReference type="EMBL" id="VGLS01000801">
    <property type="protein sequence ID" value="MBM3226137.1"/>
    <property type="molecule type" value="Genomic_DNA"/>
</dbReference>
<name>A0A938B2I5_UNCTE</name>
<gene>
    <name evidence="6" type="ORF">FJZ47_20405</name>
</gene>
<evidence type="ECO:0000256" key="2">
    <source>
        <dbReference type="ARBA" id="ARBA00022840"/>
    </source>
</evidence>
<evidence type="ECO:0000256" key="1">
    <source>
        <dbReference type="ARBA" id="ARBA00022741"/>
    </source>
</evidence>
<dbReference type="FunFam" id="3.40.50.300:FF:000006">
    <property type="entry name" value="DNA-binding transcriptional regulator NtrC"/>
    <property type="match status" value="1"/>
</dbReference>
<dbReference type="AlphaFoldDB" id="A0A938B2I5"/>
<dbReference type="PRINTS" id="PR01590">
    <property type="entry name" value="HTHFIS"/>
</dbReference>
<dbReference type="GO" id="GO:0006355">
    <property type="term" value="P:regulation of DNA-templated transcription"/>
    <property type="evidence" value="ECO:0007669"/>
    <property type="project" value="InterPro"/>
</dbReference>
<organism evidence="6 7">
    <name type="scientific">Tectimicrobiota bacterium</name>
    <dbReference type="NCBI Taxonomy" id="2528274"/>
    <lineage>
        <taxon>Bacteria</taxon>
        <taxon>Pseudomonadati</taxon>
        <taxon>Nitrospinota/Tectimicrobiota group</taxon>
        <taxon>Candidatus Tectimicrobiota</taxon>
    </lineage>
</organism>
<accession>A0A938B2I5</accession>
<dbReference type="PANTHER" id="PTHR32071:SF57">
    <property type="entry name" value="C4-DICARBOXYLATE TRANSPORT TRANSCRIPTIONAL REGULATORY PROTEIN DCTD"/>
    <property type="match status" value="1"/>
</dbReference>
<dbReference type="SUPFAM" id="SSF52540">
    <property type="entry name" value="P-loop containing nucleoside triphosphate hydrolases"/>
    <property type="match status" value="1"/>
</dbReference>
<dbReference type="Gene3D" id="3.40.50.300">
    <property type="entry name" value="P-loop containing nucleotide triphosphate hydrolases"/>
    <property type="match status" value="1"/>
</dbReference>
<protein>
    <submittedName>
        <fullName evidence="6">Sigma-54-dependent Fis family transcriptional regulator</fullName>
    </submittedName>
</protein>
<evidence type="ECO:0000256" key="3">
    <source>
        <dbReference type="ARBA" id="ARBA00023015"/>
    </source>
</evidence>
<dbReference type="InterPro" id="IPR025944">
    <property type="entry name" value="Sigma_54_int_dom_CS"/>
</dbReference>